<name>A0A7K0CNI2_9ACTN</name>
<reference evidence="2 3" key="1">
    <citation type="submission" date="2019-10" db="EMBL/GenBank/DDBJ databases">
        <title>Streptomyces smaragdinus sp. nov. and Streptomyces fabii sp. nov., isolated from the gut of fungus growing-termite Macrotermes natalensis.</title>
        <authorList>
            <person name="Schwitalla J."/>
            <person name="Benndorf R."/>
            <person name="Martin K."/>
            <person name="De Beer W."/>
            <person name="Kaster A.-K."/>
            <person name="Vollmers J."/>
            <person name="Poulsen M."/>
            <person name="Beemelmanns C."/>
        </authorList>
    </citation>
    <scope>NUCLEOTIDE SEQUENCE [LARGE SCALE GENOMIC DNA]</scope>
    <source>
        <strain evidence="2 3">RB5</strain>
    </source>
</reference>
<feature type="compositionally biased region" description="Basic and acidic residues" evidence="1">
    <location>
        <begin position="71"/>
        <end position="87"/>
    </location>
</feature>
<gene>
    <name evidence="2" type="ORF">SRB5_51860</name>
</gene>
<dbReference type="AlphaFoldDB" id="A0A7K0CNI2"/>
<protein>
    <recommendedName>
        <fullName evidence="4">CopG family transcriptional regulator</fullName>
    </recommendedName>
</protein>
<evidence type="ECO:0000313" key="2">
    <source>
        <dbReference type="EMBL" id="MQY15009.1"/>
    </source>
</evidence>
<sequence>MVGGMATKKYTVTLPEELAEEIRSEVGPGGFSRYVTQAVERQRERERLHEAVGWWEGEYGAVTAEELAEAESERREIERAHAEREGQAADPHGAAA</sequence>
<evidence type="ECO:0000256" key="1">
    <source>
        <dbReference type="SAM" id="MobiDB-lite"/>
    </source>
</evidence>
<dbReference type="EMBL" id="WEGJ01000027">
    <property type="protein sequence ID" value="MQY15009.1"/>
    <property type="molecule type" value="Genomic_DNA"/>
</dbReference>
<comment type="caution">
    <text evidence="2">The sequence shown here is derived from an EMBL/GenBank/DDBJ whole genome shotgun (WGS) entry which is preliminary data.</text>
</comment>
<evidence type="ECO:0008006" key="4">
    <source>
        <dbReference type="Google" id="ProtNLM"/>
    </source>
</evidence>
<organism evidence="2 3">
    <name type="scientific">Streptomyces smaragdinus</name>
    <dbReference type="NCBI Taxonomy" id="2585196"/>
    <lineage>
        <taxon>Bacteria</taxon>
        <taxon>Bacillati</taxon>
        <taxon>Actinomycetota</taxon>
        <taxon>Actinomycetes</taxon>
        <taxon>Kitasatosporales</taxon>
        <taxon>Streptomycetaceae</taxon>
        <taxon>Streptomyces</taxon>
    </lineage>
</organism>
<proteinExistence type="predicted"/>
<accession>A0A7K0CNI2</accession>
<dbReference type="Proteomes" id="UP000466345">
    <property type="component" value="Unassembled WGS sequence"/>
</dbReference>
<evidence type="ECO:0000313" key="3">
    <source>
        <dbReference type="Proteomes" id="UP000466345"/>
    </source>
</evidence>
<feature type="region of interest" description="Disordered" evidence="1">
    <location>
        <begin position="67"/>
        <end position="96"/>
    </location>
</feature>
<keyword evidence="3" id="KW-1185">Reference proteome</keyword>